<dbReference type="GO" id="GO:0004803">
    <property type="term" value="F:transposase activity"/>
    <property type="evidence" value="ECO:0007669"/>
    <property type="project" value="InterPro"/>
</dbReference>
<dbReference type="GO" id="GO:0006313">
    <property type="term" value="P:DNA transposition"/>
    <property type="evidence" value="ECO:0007669"/>
    <property type="project" value="InterPro"/>
</dbReference>
<reference evidence="2" key="1">
    <citation type="submission" date="2019-07" db="EMBL/GenBank/DDBJ databases">
        <title>Bacillus alkalisoli sp. nov. isolated from saline soil.</title>
        <authorList>
            <person name="Sun J.-Q."/>
            <person name="Xu L."/>
        </authorList>
    </citation>
    <scope>NUCLEOTIDE SEQUENCE [LARGE SCALE GENOMIC DNA]</scope>
    <source>
        <strain evidence="2">M4U3P1</strain>
    </source>
</reference>
<dbReference type="GO" id="GO:0003677">
    <property type="term" value="F:DNA binding"/>
    <property type="evidence" value="ECO:0007669"/>
    <property type="project" value="InterPro"/>
</dbReference>
<dbReference type="Proteomes" id="UP000318138">
    <property type="component" value="Chromosome"/>
</dbReference>
<keyword evidence="2" id="KW-1185">Reference proteome</keyword>
<dbReference type="Gene3D" id="1.10.10.60">
    <property type="entry name" value="Homeodomain-like"/>
    <property type="match status" value="1"/>
</dbReference>
<dbReference type="KEGG" id="psua:FLK61_27855"/>
<organism evidence="1 2">
    <name type="scientific">Paenalkalicoccus suaedae</name>
    <dbReference type="NCBI Taxonomy" id="2592382"/>
    <lineage>
        <taxon>Bacteria</taxon>
        <taxon>Bacillati</taxon>
        <taxon>Bacillota</taxon>
        <taxon>Bacilli</taxon>
        <taxon>Bacillales</taxon>
        <taxon>Bacillaceae</taxon>
        <taxon>Paenalkalicoccus</taxon>
    </lineage>
</organism>
<dbReference type="RefSeq" id="WP_176008603.1">
    <property type="nucleotide sequence ID" value="NZ_CP041372.2"/>
</dbReference>
<name>A0A859FCK6_9BACI</name>
<evidence type="ECO:0000313" key="2">
    <source>
        <dbReference type="Proteomes" id="UP000318138"/>
    </source>
</evidence>
<dbReference type="Pfam" id="PF01527">
    <property type="entry name" value="HTH_Tnp_1"/>
    <property type="match status" value="1"/>
</dbReference>
<proteinExistence type="predicted"/>
<evidence type="ECO:0000313" key="1">
    <source>
        <dbReference type="EMBL" id="QKS70568.1"/>
    </source>
</evidence>
<dbReference type="InterPro" id="IPR009057">
    <property type="entry name" value="Homeodomain-like_sf"/>
</dbReference>
<accession>A0A859FCK6</accession>
<protein>
    <submittedName>
        <fullName evidence="1">Transposase</fullName>
    </submittedName>
</protein>
<dbReference type="EMBL" id="CP041372">
    <property type="protein sequence ID" value="QKS70568.1"/>
    <property type="molecule type" value="Genomic_DNA"/>
</dbReference>
<sequence>MKKRPDQEFKDYAVKLVVEEGRKMTDVGHELNISSSSLGRWKKDYLERVNPSEEKETHYTPSEVAAMKKKHEKEMAAMKTENEILKKAMHYFTKDHE</sequence>
<gene>
    <name evidence="1" type="ORF">FLK61_27855</name>
</gene>
<dbReference type="AlphaFoldDB" id="A0A859FCK6"/>
<dbReference type="InterPro" id="IPR002514">
    <property type="entry name" value="Transposase_8"/>
</dbReference>
<dbReference type="SUPFAM" id="SSF46689">
    <property type="entry name" value="Homeodomain-like"/>
    <property type="match status" value="1"/>
</dbReference>